<dbReference type="SUPFAM" id="SSF103515">
    <property type="entry name" value="Autotransporter"/>
    <property type="match status" value="1"/>
</dbReference>
<accession>E5Y719</accession>
<feature type="signal peptide" evidence="1">
    <location>
        <begin position="1"/>
        <end position="43"/>
    </location>
</feature>
<dbReference type="eggNOG" id="COG4625">
    <property type="taxonomic scope" value="Bacteria"/>
</dbReference>
<dbReference type="InterPro" id="IPR005546">
    <property type="entry name" value="Autotransporte_beta"/>
</dbReference>
<evidence type="ECO:0000259" key="2">
    <source>
        <dbReference type="PROSITE" id="PS51208"/>
    </source>
</evidence>
<feature type="chain" id="PRO_5003201016" evidence="1">
    <location>
        <begin position="44"/>
        <end position="1016"/>
    </location>
</feature>
<evidence type="ECO:0000256" key="1">
    <source>
        <dbReference type="SAM" id="SignalP"/>
    </source>
</evidence>
<reference evidence="3 4" key="2">
    <citation type="submission" date="2013-04" db="EMBL/GenBank/DDBJ databases">
        <title>The Genome Sequence of Bilophila wadsworthia 3_1_6.</title>
        <authorList>
            <consortium name="The Broad Institute Genomics Platform"/>
            <person name="Earl A."/>
            <person name="Ward D."/>
            <person name="Feldgarden M."/>
            <person name="Gevers D."/>
            <person name="Sibley C."/>
            <person name="Strauss J."/>
            <person name="Allen-Vercoe E."/>
            <person name="Walker B."/>
            <person name="Young S."/>
            <person name="Zeng Q."/>
            <person name="Gargeya S."/>
            <person name="Fitzgerald M."/>
            <person name="Haas B."/>
            <person name="Abouelleil A."/>
            <person name="Allen A.W."/>
            <person name="Alvarado L."/>
            <person name="Arachchi H.M."/>
            <person name="Berlin A.M."/>
            <person name="Chapman S.B."/>
            <person name="Gainer-Dewar J."/>
            <person name="Goldberg J."/>
            <person name="Griggs A."/>
            <person name="Gujja S."/>
            <person name="Hansen M."/>
            <person name="Howarth C."/>
            <person name="Imamovic A."/>
            <person name="Ireland A."/>
            <person name="Larimer J."/>
            <person name="McCowan C."/>
            <person name="Murphy C."/>
            <person name="Pearson M."/>
            <person name="Poon T.W."/>
            <person name="Priest M."/>
            <person name="Roberts A."/>
            <person name="Saif S."/>
            <person name="Shea T."/>
            <person name="Sisk P."/>
            <person name="Sykes S."/>
            <person name="Wortman J."/>
            <person name="Nusbaum C."/>
            <person name="Birren B."/>
        </authorList>
    </citation>
    <scope>NUCLEOTIDE SEQUENCE [LARGE SCALE GENOMIC DNA]</scope>
    <source>
        <strain evidence="3 4">3_1_6</strain>
    </source>
</reference>
<dbReference type="GO" id="GO:0019867">
    <property type="term" value="C:outer membrane"/>
    <property type="evidence" value="ECO:0007669"/>
    <property type="project" value="InterPro"/>
</dbReference>
<organism evidence="3 4">
    <name type="scientific">Bilophila wadsworthia (strain 3_1_6)</name>
    <dbReference type="NCBI Taxonomy" id="563192"/>
    <lineage>
        <taxon>Bacteria</taxon>
        <taxon>Pseudomonadati</taxon>
        <taxon>Thermodesulfobacteriota</taxon>
        <taxon>Desulfovibrionia</taxon>
        <taxon>Desulfovibrionales</taxon>
        <taxon>Desulfovibrionaceae</taxon>
        <taxon>Bilophila</taxon>
    </lineage>
</organism>
<dbReference type="InterPro" id="IPR036709">
    <property type="entry name" value="Autotransporte_beta_dom_sf"/>
</dbReference>
<dbReference type="InterPro" id="IPR006315">
    <property type="entry name" value="OM_autotransptr_brl_dom"/>
</dbReference>
<name>E5Y719_BILW3</name>
<dbReference type="NCBIfam" id="TIGR01414">
    <property type="entry name" value="autotrans_barl"/>
    <property type="match status" value="1"/>
</dbReference>
<comment type="caution">
    <text evidence="3">The sequence shown here is derived from an EMBL/GenBank/DDBJ whole genome shotgun (WGS) entry which is preliminary data.</text>
</comment>
<dbReference type="PROSITE" id="PS51208">
    <property type="entry name" value="AUTOTRANSPORTER"/>
    <property type="match status" value="1"/>
</dbReference>
<proteinExistence type="predicted"/>
<dbReference type="Gene3D" id="2.40.128.130">
    <property type="entry name" value="Autotransporter beta-domain"/>
    <property type="match status" value="1"/>
</dbReference>
<dbReference type="AlphaFoldDB" id="E5Y719"/>
<sequence>MMSKGAMGNLINKYRAVLKKCHLLNVFGSLAMAGTLVATGAIAASATEYSARITGEETEYDAIKTGENKTYMYTFSNGDTITVESDYTHGGLNAINMKEIKSITIKNDININTIGGKHTTVEAIQFDGNSNITMDNLNLNVISKDSTISNYASASGISMFCVNDNSFKAGKTNIEIEVKNPLKGIYATGIDLTASKNNVVALDDTKIIIKGSSENERFGVTHRGIYATGENNTITTGKLDIDLSGEGRAKMDAYAVTVKGDGKLSTATLGDGNISAFAKSPNDAFSVGITVHDGAVVSKGDGSITAIAEAGQGTGYGVGIRAKGEGAKLDVGHDDVTVKVTGGLDDGDKFIQSIGAIADSGGSLSLAGGSITASADSEDAFIRGVLSTGGSSMTLGTEEGSLAVKAFGNDSAAALDVRGTSTIALQGNVSVEAPIALYGSGTIKNFGNLTVTSGSVADFIGTFTQDDGNTNLSGQDFFGGNVNVFKGALTVGMPDRGGVNLQNNEAMLALGQNVTLGEQAKLVVGDAANSGATVAFGDNSLLVVDGDKAASSFMISAPDAAPRSISVSDGANLYIVNAKIGETYKITDGFVAMDGDVAGWTGDNLVTGRMINAIRSDGTDGKVIVTTELKSASVVFPGVSIPNTIDEIFVSNKNDVDSENPGVAFISRALEPLYLPESDVVTTLDSAAQLSYAGGVQASTIAVAQAPTRAIQDHLSLATNVAQRGTCLHEDGFDLWANALYGANRARDFSAGSLNAGYNSDFAGGVIGSDWTFGAGVGKGRIGLAFNVGTGDTKSRGDFNSTKNDFDFWGVSLYGGWSTDNINVVADFGYSASKNELKQDIPASLGMGGKLKADVDSSVLTTGVKAEYMVKTDVLDVMPHVGVRYMAVKTDSFSTKLDQGGDLFHTDGDLQHVWQFPVGVNLSKSFETESGWKIRPQADLSVVPAAGDTKAKIDVRTPGVDASDSMKRRVMDTTSFDGVFGIEVQKDNISLGLGYNVQASEHQTGQGVTASFMYKF</sequence>
<evidence type="ECO:0000313" key="4">
    <source>
        <dbReference type="Proteomes" id="UP000006034"/>
    </source>
</evidence>
<dbReference type="HOGENOM" id="CLU_296774_0_0_7"/>
<protein>
    <submittedName>
        <fullName evidence="3">Outer membrane autotransporter barrel domain-containing protein</fullName>
    </submittedName>
</protein>
<gene>
    <name evidence="3" type="ORF">HMPREF0179_01983</name>
</gene>
<dbReference type="GeneID" id="78087644"/>
<dbReference type="Proteomes" id="UP000006034">
    <property type="component" value="Unassembled WGS sequence"/>
</dbReference>
<reference evidence="3 4" key="1">
    <citation type="submission" date="2010-10" db="EMBL/GenBank/DDBJ databases">
        <authorList>
            <consortium name="The Broad Institute Genome Sequencing Platform"/>
            <person name="Ward D."/>
            <person name="Earl A."/>
            <person name="Feldgarden M."/>
            <person name="Young S.K."/>
            <person name="Gargeya S."/>
            <person name="Zeng Q."/>
            <person name="Alvarado L."/>
            <person name="Berlin A."/>
            <person name="Bochicchio J."/>
            <person name="Chapman S.B."/>
            <person name="Chen Z."/>
            <person name="Freedman E."/>
            <person name="Gellesch M."/>
            <person name="Goldberg J."/>
            <person name="Griggs A."/>
            <person name="Gujja S."/>
            <person name="Heilman E."/>
            <person name="Heiman D."/>
            <person name="Howarth C."/>
            <person name="Mehta T."/>
            <person name="Neiman D."/>
            <person name="Pearson M."/>
            <person name="Roberts A."/>
            <person name="Saif S."/>
            <person name="Shea T."/>
            <person name="Shenoy N."/>
            <person name="Sisk P."/>
            <person name="Stolte C."/>
            <person name="Sykes S."/>
            <person name="White J."/>
            <person name="Yandava C."/>
            <person name="Allen-Vercoe E."/>
            <person name="Sibley C."/>
            <person name="Ambrose C.E."/>
            <person name="Strauss J."/>
            <person name="Daigneault M."/>
            <person name="Haas B."/>
            <person name="Nusbaum C."/>
            <person name="Birren B."/>
        </authorList>
    </citation>
    <scope>NUCLEOTIDE SEQUENCE [LARGE SCALE GENOMIC DNA]</scope>
    <source>
        <strain evidence="3 4">3_1_6</strain>
    </source>
</reference>
<keyword evidence="1" id="KW-0732">Signal</keyword>
<dbReference type="EMBL" id="ADCP02000001">
    <property type="protein sequence ID" value="EFV44210.2"/>
    <property type="molecule type" value="Genomic_DNA"/>
</dbReference>
<evidence type="ECO:0000313" key="3">
    <source>
        <dbReference type="EMBL" id="EFV44210.2"/>
    </source>
</evidence>
<dbReference type="RefSeq" id="WP_016360401.1">
    <property type="nucleotide sequence ID" value="NZ_KE150238.1"/>
</dbReference>
<dbReference type="SMART" id="SM00869">
    <property type="entry name" value="Autotransporter"/>
    <property type="match status" value="1"/>
</dbReference>
<dbReference type="STRING" id="563192.HMPREF0179_01983"/>
<feature type="domain" description="Autotransporter" evidence="2">
    <location>
        <begin position="728"/>
        <end position="1016"/>
    </location>
</feature>
<keyword evidence="4" id="KW-1185">Reference proteome</keyword>